<accession>A0A0B4DRW8</accession>
<dbReference type="InterPro" id="IPR045220">
    <property type="entry name" value="FRHB/FDHB/HCAR-like"/>
</dbReference>
<dbReference type="RefSeq" id="WP_043449314.1">
    <property type="nucleotide sequence ID" value="NZ_JWTB01000004.1"/>
</dbReference>
<dbReference type="AlphaFoldDB" id="A0A0B4DRW8"/>
<proteinExistence type="predicted"/>
<sequence>MKTPKRLASFDELVSAVVESGNCSGCGLCTIIDPGLAMELNEEGFNRPVRRLPISPKYDERASNEFRASCPGSLVMRPPQREVASKDSALGGAVSSWQAWAVDPQVRFQGSSGGVLTAIAAWLLESGRATRLLGAAADTGSPRRTVPVELHRNADYLSQSGSRYAPVSVLSAKSALSPATVVVGKPCEASGLRQLMRYRDAESLPVILSFFCAGVPSQFATDRLLAELGIPPESPLRSLRYRGHGWPGEFHAETVEGLEGSASYDESWGRQLGPSMQWRCKVCPDGVGESADIVAGDYWKTDAKGYPIFTDSSGVSALIARTKRGHDIVLEALGAGVIHAEPLELKDISAIQPYQVERRATLLARLAGRRLAGWDVPRYKGFGLMQQTFKNPIRSLRYAYGSYRRSKAQRASQ</sequence>
<dbReference type="EMBL" id="JWTB01000004">
    <property type="protein sequence ID" value="KIC69446.1"/>
    <property type="molecule type" value="Genomic_DNA"/>
</dbReference>
<comment type="caution">
    <text evidence="2">The sequence shown here is derived from an EMBL/GenBank/DDBJ whole genome shotgun (WGS) entry which is preliminary data.</text>
</comment>
<gene>
    <name evidence="2" type="ORF">RM50_01865</name>
</gene>
<dbReference type="PANTHER" id="PTHR31332:SF0">
    <property type="entry name" value="7-HYDROXYMETHYL CHLOROPHYLL A REDUCTASE, CHLOROPLASTIC"/>
    <property type="match status" value="1"/>
</dbReference>
<evidence type="ECO:0000313" key="2">
    <source>
        <dbReference type="EMBL" id="KIC69446.1"/>
    </source>
</evidence>
<evidence type="ECO:0000313" key="3">
    <source>
        <dbReference type="Proteomes" id="UP000031196"/>
    </source>
</evidence>
<name>A0A0B4DRW8_PSEPS</name>
<feature type="domain" description="4Fe-4S ferredoxin-type" evidence="1">
    <location>
        <begin position="14"/>
        <end position="43"/>
    </location>
</feature>
<dbReference type="GO" id="GO:0090415">
    <property type="term" value="F:7-hydroxymethyl chlorophyll a reductase activity"/>
    <property type="evidence" value="ECO:0007669"/>
    <property type="project" value="TreeGrafter"/>
</dbReference>
<dbReference type="OrthoDB" id="3247493at2"/>
<reference evidence="2 3" key="1">
    <citation type="submission" date="2014-12" db="EMBL/GenBank/DDBJ databases">
        <title>Genome sequencing of Arthrobacter phenanthrenivorans SWC37.</title>
        <authorList>
            <person name="Tan P.W."/>
            <person name="Chan K.-G."/>
        </authorList>
    </citation>
    <scope>NUCLEOTIDE SEQUENCE [LARGE SCALE GENOMIC DNA]</scope>
    <source>
        <strain evidence="2 3">SWC37</strain>
    </source>
</reference>
<dbReference type="PROSITE" id="PS51379">
    <property type="entry name" value="4FE4S_FER_2"/>
    <property type="match status" value="1"/>
</dbReference>
<dbReference type="Pfam" id="PF04422">
    <property type="entry name" value="FrhB_FdhB_N"/>
    <property type="match status" value="1"/>
</dbReference>
<dbReference type="Proteomes" id="UP000031196">
    <property type="component" value="Unassembled WGS sequence"/>
</dbReference>
<dbReference type="GO" id="GO:0033354">
    <property type="term" value="P:chlorophyll cycle"/>
    <property type="evidence" value="ECO:0007669"/>
    <property type="project" value="TreeGrafter"/>
</dbReference>
<dbReference type="InterPro" id="IPR017896">
    <property type="entry name" value="4Fe4S_Fe-S-bd"/>
</dbReference>
<evidence type="ECO:0000259" key="1">
    <source>
        <dbReference type="PROSITE" id="PS51379"/>
    </source>
</evidence>
<organism evidence="2 3">
    <name type="scientific">Pseudarthrobacter phenanthrenivorans</name>
    <name type="common">Arthrobacter phenanthrenivorans</name>
    <dbReference type="NCBI Taxonomy" id="361575"/>
    <lineage>
        <taxon>Bacteria</taxon>
        <taxon>Bacillati</taxon>
        <taxon>Actinomycetota</taxon>
        <taxon>Actinomycetes</taxon>
        <taxon>Micrococcales</taxon>
        <taxon>Micrococcaceae</taxon>
        <taxon>Pseudarthrobacter</taxon>
    </lineage>
</organism>
<dbReference type="Pfam" id="PF04432">
    <property type="entry name" value="FrhB_FdhB_C"/>
    <property type="match status" value="1"/>
</dbReference>
<protein>
    <recommendedName>
        <fullName evidence="1">4Fe-4S ferredoxin-type domain-containing protein</fullName>
    </recommendedName>
</protein>
<dbReference type="PANTHER" id="PTHR31332">
    <property type="entry name" value="7-HYDROXYMETHYL CHLOROPHYLL A REDUCTASE, CHLOROPLASTIC"/>
    <property type="match status" value="1"/>
</dbReference>
<dbReference type="InterPro" id="IPR007525">
    <property type="entry name" value="FrhB_FdhB_C"/>
</dbReference>
<dbReference type="InterPro" id="IPR007516">
    <property type="entry name" value="Co_F420_Hydgase/DH_bsu_N"/>
</dbReference>